<dbReference type="Proteomes" id="UP000284177">
    <property type="component" value="Unassembled WGS sequence"/>
</dbReference>
<keyword evidence="1" id="KW-0812">Transmembrane</keyword>
<dbReference type="InterPro" id="IPR012651">
    <property type="entry name" value="Thia_Transptr_ThiT"/>
</dbReference>
<reference evidence="2 3" key="1">
    <citation type="submission" date="2016-08" db="EMBL/GenBank/DDBJ databases">
        <title>Novel Firmicutes and Novel Genomes.</title>
        <authorList>
            <person name="Poppleton D.I."/>
            <person name="Gribaldo S."/>
        </authorList>
    </citation>
    <scope>NUCLEOTIDE SEQUENCE [LARGE SCALE GENOMIC DNA]</scope>
    <source>
        <strain evidence="2 3">CTT3</strain>
    </source>
</reference>
<dbReference type="NCBIfam" id="TIGR02357">
    <property type="entry name" value="ECF_ThiT_YuaJ"/>
    <property type="match status" value="1"/>
</dbReference>
<proteinExistence type="predicted"/>
<sequence length="185" mass="20334">MNKMINTKLIAEGGVMIGLATLLSLIKVYEAPFGGSVTAGSMIPIMIFAARWGMLQGILVGSIYGVLQFILKPYFYHPVQFLLDYPIAFGLLGLAGIINIKKKNKVNHLTLGIGILLAILGRFIAHLLSGVVFFYEYAGDMNPWLYSTLYNGSYLGIELIVSLIIILLIWKPVTKIPKPIKSSTN</sequence>
<dbReference type="EMBL" id="MCIB01000001">
    <property type="protein sequence ID" value="RKD34255.1"/>
    <property type="molecule type" value="Genomic_DNA"/>
</dbReference>
<dbReference type="AlphaFoldDB" id="A0A419T9W5"/>
<feature type="transmembrane region" description="Helical" evidence="1">
    <location>
        <begin position="155"/>
        <end position="173"/>
    </location>
</feature>
<feature type="transmembrane region" description="Helical" evidence="1">
    <location>
        <begin position="82"/>
        <end position="100"/>
    </location>
</feature>
<evidence type="ECO:0000313" key="3">
    <source>
        <dbReference type="Proteomes" id="UP000284177"/>
    </source>
</evidence>
<feature type="transmembrane region" description="Helical" evidence="1">
    <location>
        <begin position="9"/>
        <end position="26"/>
    </location>
</feature>
<feature type="transmembrane region" description="Helical" evidence="1">
    <location>
        <begin position="112"/>
        <end position="135"/>
    </location>
</feature>
<comment type="caution">
    <text evidence="2">The sequence shown here is derived from an EMBL/GenBank/DDBJ whole genome shotgun (WGS) entry which is preliminary data.</text>
</comment>
<evidence type="ECO:0000256" key="1">
    <source>
        <dbReference type="SAM" id="Phobius"/>
    </source>
</evidence>
<accession>A0A419T9W5</accession>
<evidence type="ECO:0000313" key="2">
    <source>
        <dbReference type="EMBL" id="RKD34255.1"/>
    </source>
</evidence>
<name>A0A419T9W5_9FIRM</name>
<organism evidence="2 3">
    <name type="scientific">Thermohalobacter berrensis</name>
    <dbReference type="NCBI Taxonomy" id="99594"/>
    <lineage>
        <taxon>Bacteria</taxon>
        <taxon>Bacillati</taxon>
        <taxon>Bacillota</taxon>
        <taxon>Tissierellia</taxon>
        <taxon>Tissierellales</taxon>
        <taxon>Thermohalobacteraceae</taxon>
        <taxon>Thermohalobacter</taxon>
    </lineage>
</organism>
<dbReference type="RefSeq" id="WP_120165949.1">
    <property type="nucleotide sequence ID" value="NZ_MCIB01000001.1"/>
</dbReference>
<dbReference type="Pfam" id="PF09515">
    <property type="entry name" value="Thia_YuaJ"/>
    <property type="match status" value="1"/>
</dbReference>
<dbReference type="Gene3D" id="1.10.1760.20">
    <property type="match status" value="1"/>
</dbReference>
<keyword evidence="1" id="KW-1133">Transmembrane helix</keyword>
<dbReference type="OrthoDB" id="9795813at2"/>
<protein>
    <submittedName>
        <fullName evidence="2">Energy-coupled thiamine transporter ThiT</fullName>
    </submittedName>
</protein>
<keyword evidence="1" id="KW-0472">Membrane</keyword>
<dbReference type="GO" id="GO:0015234">
    <property type="term" value="F:thiamine transmembrane transporter activity"/>
    <property type="evidence" value="ECO:0007669"/>
    <property type="project" value="InterPro"/>
</dbReference>
<feature type="transmembrane region" description="Helical" evidence="1">
    <location>
        <begin position="57"/>
        <end position="76"/>
    </location>
</feature>
<keyword evidence="3" id="KW-1185">Reference proteome</keyword>
<gene>
    <name evidence="2" type="ORF">BET03_00025</name>
</gene>
<dbReference type="GO" id="GO:0005886">
    <property type="term" value="C:plasma membrane"/>
    <property type="evidence" value="ECO:0007669"/>
    <property type="project" value="InterPro"/>
</dbReference>